<accession>A0ABU8KZP1</accession>
<evidence type="ECO:0000313" key="3">
    <source>
        <dbReference type="EMBL" id="MEI9410388.1"/>
    </source>
</evidence>
<keyword evidence="4" id="KW-1185">Reference proteome</keyword>
<dbReference type="RefSeq" id="WP_027146879.1">
    <property type="nucleotide sequence ID" value="NZ_JAPYKS010000011.1"/>
</dbReference>
<comment type="caution">
    <text evidence="3">The sequence shown here is derived from an EMBL/GenBank/DDBJ whole genome shotgun (WGS) entry which is preliminary data.</text>
</comment>
<reference evidence="3 4" key="1">
    <citation type="submission" date="2022-12" db="EMBL/GenBank/DDBJ databases">
        <authorList>
            <person name="Muema E."/>
        </authorList>
    </citation>
    <scope>NUCLEOTIDE SEQUENCE [LARGE SCALE GENOMIC DNA]</scope>
    <source>
        <strain evidence="4">1326</strain>
    </source>
</reference>
<sequence length="61" mass="6281">MKKSLSLLVLAAALALGACDDSTEPTKANTDAINKNPQVDQDARPKSTTGGDQPVTAPESK</sequence>
<feature type="region of interest" description="Disordered" evidence="1">
    <location>
        <begin position="21"/>
        <end position="61"/>
    </location>
</feature>
<feature type="compositionally biased region" description="Polar residues" evidence="1">
    <location>
        <begin position="25"/>
        <end position="39"/>
    </location>
</feature>
<evidence type="ECO:0000313" key="4">
    <source>
        <dbReference type="Proteomes" id="UP001387293"/>
    </source>
</evidence>
<dbReference type="Proteomes" id="UP001387293">
    <property type="component" value="Unassembled WGS sequence"/>
</dbReference>
<evidence type="ECO:0000256" key="1">
    <source>
        <dbReference type="SAM" id="MobiDB-lite"/>
    </source>
</evidence>
<keyword evidence="2" id="KW-0732">Signal</keyword>
<protein>
    <recommendedName>
        <fullName evidence="5">Immunogenic protein (Bcsp31-1)</fullName>
    </recommendedName>
</protein>
<feature type="chain" id="PRO_5045255231" description="Immunogenic protein (Bcsp31-1)" evidence="2">
    <location>
        <begin position="19"/>
        <end position="61"/>
    </location>
</feature>
<gene>
    <name evidence="3" type="ORF">O7A60_16610</name>
</gene>
<name>A0ABU8KZP1_9HYPH</name>
<organism evidence="3 4">
    <name type="scientific">Mesorhizobium salmacidum</name>
    <dbReference type="NCBI Taxonomy" id="3015171"/>
    <lineage>
        <taxon>Bacteria</taxon>
        <taxon>Pseudomonadati</taxon>
        <taxon>Pseudomonadota</taxon>
        <taxon>Alphaproteobacteria</taxon>
        <taxon>Hyphomicrobiales</taxon>
        <taxon>Phyllobacteriaceae</taxon>
        <taxon>Mesorhizobium</taxon>
    </lineage>
</organism>
<evidence type="ECO:0008006" key="5">
    <source>
        <dbReference type="Google" id="ProtNLM"/>
    </source>
</evidence>
<proteinExistence type="predicted"/>
<evidence type="ECO:0000256" key="2">
    <source>
        <dbReference type="SAM" id="SignalP"/>
    </source>
</evidence>
<dbReference type="EMBL" id="JAPYKS010000011">
    <property type="protein sequence ID" value="MEI9410388.1"/>
    <property type="molecule type" value="Genomic_DNA"/>
</dbReference>
<feature type="signal peptide" evidence="2">
    <location>
        <begin position="1"/>
        <end position="18"/>
    </location>
</feature>
<dbReference type="PROSITE" id="PS51257">
    <property type="entry name" value="PROKAR_LIPOPROTEIN"/>
    <property type="match status" value="1"/>
</dbReference>